<feature type="domain" description="C2H2-type" evidence="9">
    <location>
        <begin position="249"/>
        <end position="281"/>
    </location>
</feature>
<feature type="compositionally biased region" description="Basic and acidic residues" evidence="8">
    <location>
        <begin position="704"/>
        <end position="720"/>
    </location>
</feature>
<feature type="compositionally biased region" description="Polar residues" evidence="8">
    <location>
        <begin position="435"/>
        <end position="461"/>
    </location>
</feature>
<dbReference type="PROSITE" id="PS00028">
    <property type="entry name" value="ZINC_FINGER_C2H2_1"/>
    <property type="match status" value="3"/>
</dbReference>
<dbReference type="Pfam" id="PF23561">
    <property type="entry name" value="zf-C2H2_15"/>
    <property type="match status" value="1"/>
</dbReference>
<comment type="subcellular location">
    <subcellularLocation>
        <location evidence="1">Nucleus</location>
    </subcellularLocation>
</comment>
<reference evidence="10" key="1">
    <citation type="journal article" date="2023" name="Insect Mol. Biol.">
        <title>Genome sequencing provides insights into the evolution of gene families encoding plant cell wall-degrading enzymes in longhorned beetles.</title>
        <authorList>
            <person name="Shin N.R."/>
            <person name="Okamura Y."/>
            <person name="Kirsch R."/>
            <person name="Pauchet Y."/>
        </authorList>
    </citation>
    <scope>NUCLEOTIDE SEQUENCE</scope>
    <source>
        <strain evidence="10">MMC_N1</strain>
    </source>
</reference>
<protein>
    <recommendedName>
        <fullName evidence="9">C2H2-type domain-containing protein</fullName>
    </recommendedName>
</protein>
<dbReference type="Pfam" id="PF00096">
    <property type="entry name" value="zf-C2H2"/>
    <property type="match status" value="1"/>
</dbReference>
<feature type="region of interest" description="Disordered" evidence="8">
    <location>
        <begin position="74"/>
        <end position="93"/>
    </location>
</feature>
<evidence type="ECO:0000313" key="11">
    <source>
        <dbReference type="Proteomes" id="UP001162164"/>
    </source>
</evidence>
<evidence type="ECO:0000256" key="6">
    <source>
        <dbReference type="ARBA" id="ARBA00023242"/>
    </source>
</evidence>
<evidence type="ECO:0000259" key="9">
    <source>
        <dbReference type="PROSITE" id="PS50157"/>
    </source>
</evidence>
<organism evidence="10 11">
    <name type="scientific">Molorchus minor</name>
    <dbReference type="NCBI Taxonomy" id="1323400"/>
    <lineage>
        <taxon>Eukaryota</taxon>
        <taxon>Metazoa</taxon>
        <taxon>Ecdysozoa</taxon>
        <taxon>Arthropoda</taxon>
        <taxon>Hexapoda</taxon>
        <taxon>Insecta</taxon>
        <taxon>Pterygota</taxon>
        <taxon>Neoptera</taxon>
        <taxon>Endopterygota</taxon>
        <taxon>Coleoptera</taxon>
        <taxon>Polyphaga</taxon>
        <taxon>Cucujiformia</taxon>
        <taxon>Chrysomeloidea</taxon>
        <taxon>Cerambycidae</taxon>
        <taxon>Lamiinae</taxon>
        <taxon>Monochamini</taxon>
        <taxon>Molorchus</taxon>
    </lineage>
</organism>
<feature type="region of interest" description="Disordered" evidence="8">
    <location>
        <begin position="690"/>
        <end position="727"/>
    </location>
</feature>
<dbReference type="Proteomes" id="UP001162164">
    <property type="component" value="Unassembled WGS sequence"/>
</dbReference>
<dbReference type="Gene3D" id="3.30.160.60">
    <property type="entry name" value="Classic Zinc Finger"/>
    <property type="match status" value="5"/>
</dbReference>
<evidence type="ECO:0000256" key="1">
    <source>
        <dbReference type="ARBA" id="ARBA00004123"/>
    </source>
</evidence>
<keyword evidence="3" id="KW-0677">Repeat</keyword>
<evidence type="ECO:0000256" key="2">
    <source>
        <dbReference type="ARBA" id="ARBA00022723"/>
    </source>
</evidence>
<evidence type="ECO:0000256" key="4">
    <source>
        <dbReference type="ARBA" id="ARBA00022771"/>
    </source>
</evidence>
<evidence type="ECO:0000256" key="8">
    <source>
        <dbReference type="SAM" id="MobiDB-lite"/>
    </source>
</evidence>
<dbReference type="EMBL" id="JAPWTJ010000615">
    <property type="protein sequence ID" value="KAJ8976870.1"/>
    <property type="molecule type" value="Genomic_DNA"/>
</dbReference>
<evidence type="ECO:0000313" key="10">
    <source>
        <dbReference type="EMBL" id="KAJ8976870.1"/>
    </source>
</evidence>
<proteinExistence type="predicted"/>
<evidence type="ECO:0000256" key="5">
    <source>
        <dbReference type="ARBA" id="ARBA00022833"/>
    </source>
</evidence>
<feature type="domain" description="C2H2-type" evidence="9">
    <location>
        <begin position="282"/>
        <end position="314"/>
    </location>
</feature>
<dbReference type="InterPro" id="IPR056436">
    <property type="entry name" value="Znf-C2H2_ZIC1-5/GLI1-3-like"/>
</dbReference>
<dbReference type="SUPFAM" id="SSF57667">
    <property type="entry name" value="beta-beta-alpha zinc fingers"/>
    <property type="match status" value="4"/>
</dbReference>
<feature type="domain" description="C2H2-type" evidence="9">
    <location>
        <begin position="315"/>
        <end position="342"/>
    </location>
</feature>
<evidence type="ECO:0000256" key="7">
    <source>
        <dbReference type="PROSITE-ProRule" id="PRU00042"/>
    </source>
</evidence>
<feature type="region of interest" description="Disordered" evidence="8">
    <location>
        <begin position="568"/>
        <end position="651"/>
    </location>
</feature>
<keyword evidence="6" id="KW-0539">Nucleus</keyword>
<keyword evidence="4 7" id="KW-0863">Zinc-finger</keyword>
<keyword evidence="11" id="KW-1185">Reference proteome</keyword>
<dbReference type="InterPro" id="IPR013087">
    <property type="entry name" value="Znf_C2H2_type"/>
</dbReference>
<evidence type="ECO:0000256" key="3">
    <source>
        <dbReference type="ARBA" id="ARBA00022737"/>
    </source>
</evidence>
<dbReference type="InterPro" id="IPR043359">
    <property type="entry name" value="GLI-like"/>
</dbReference>
<accession>A0ABQ9JF73</accession>
<sequence length="1299" mass="141843">MGLQITTNELYISNFDLADIRIPTDIYNYSEVKHVGLGLSSEYLTARGLTDLHPTSTLASSEFPFSIDGSRLNSPRPGSIRASRKRALSSSPYSDSFDINSMIRFSPNSLASIVNGSRSSSASGSYGHLSAGALSPALSMHPAVHLQQLQAHLMRSSGSLLPLPPAAPPPHPMYSLGHHPLHVSHNISKTDINDRKKSETSTITHMDGESASSRKSKIKKEPAIHSCGPNDNANDNTDLKDEPGDFYETNCHWKDCSTEFGTQEELVKHINNDHIHANKKSFVCRWEGCSRAEKPFKAQYMLVVHMRRHTGEKPHKCTDVQKAYSRLENLKTHLRSHTGEKPYTCEYPGCSKAFSNASDRAKHQNRTHSNEKPYVCKAPGCTKRYTDPSSLRKHVKTVHGADFYASKKHKGSEPNTDDGPAGLDSSPRSEDMQSHKTASLSSPSIKSESDVNSPGHQQQGSPLGATQLAAGFNDEFSADMAGTLQRTTEPSDDPSWAYDAEDLEIDDLPVVLRAMVGIGSERGTVVADRMPRRKNIADLNRKITDLKMENGAPQSKTQLTDLQQRLQPPGNTQAQIRRDSASTVSSYYGSMRSADMSRKSSLASQTSSMRPAVTPGSFYDPISAGSSRRSSQLSTATTGGTSIPPPPSHLLAGQLQRLQSGPNAPNNNLVLQTQNMSLQQTAVQQTWLSGNLPNVPASTTTSSDARRMSEPCHTMTDRKSPPPRPASVTLSPLKGTETSIDLHPNQAVVLDEVGEGEMVENKLVIPDEMVRYLNQVADNPSSGDLTAMSWSDNMTANNNVSQKPLPSPSHLLPSPSPFPMMASPQNANAMSPASTINQILPSPGNLNRMVPSPSTNMNQMMPSPSANNLNQIMSPSSNAINQMMPSPASNNMNQMMPSPAPNMNHMMSSGANMNQMMPSPSSNYQLMQSPASNYGGIQNPMQSPAPNVNQMVPSPMSIRCHSQMMSPGTPMPHANNQVVPQNCNVMSQNGQIMQNGQVMMQNNQMMPSNCYSQSMNHNGCYGNNWDNRNMCPNTNMVPQQNHNMCGRNQNDYNNQCTPQPMPVNNAYMNSAMSTASNRCSAHGNYQMCTQNGYLCQGAKLVNNYNCNNYQQMPNSGFNCMSNMSEPLPSPAVATPAPSEVMSQPQQAQMSRPCTHYAQNCYPTPPYSNHCVLNPHTMPNCGNCMNCGKNGYGHPQKCFNQCGNSEIQCRDISQSQMSPGVASNVNGNATTMLGMRQEAYQRTLEYVQNCQSWVTNPEIVSSSTHPLKCGDKASSNMVVNDMTSSLSSLLEENRYLQLIQ</sequence>
<gene>
    <name evidence="10" type="ORF">NQ317_001194</name>
</gene>
<feature type="compositionally biased region" description="Polar residues" evidence="8">
    <location>
        <begin position="599"/>
        <end position="609"/>
    </location>
</feature>
<name>A0ABQ9JF73_9CUCU</name>
<feature type="region of interest" description="Disordered" evidence="8">
    <location>
        <begin position="190"/>
        <end position="241"/>
    </location>
</feature>
<dbReference type="PROSITE" id="PS50157">
    <property type="entry name" value="ZINC_FINGER_C2H2_2"/>
    <property type="match status" value="5"/>
</dbReference>
<feature type="compositionally biased region" description="Low complexity" evidence="8">
    <location>
        <begin position="623"/>
        <end position="642"/>
    </location>
</feature>
<feature type="domain" description="C2H2-type" evidence="9">
    <location>
        <begin position="374"/>
        <end position="399"/>
    </location>
</feature>
<feature type="region of interest" description="Disordered" evidence="8">
    <location>
        <begin position="402"/>
        <end position="463"/>
    </location>
</feature>
<dbReference type="SMART" id="SM00355">
    <property type="entry name" value="ZnF_C2H2"/>
    <property type="match status" value="5"/>
</dbReference>
<keyword evidence="5" id="KW-0862">Zinc</keyword>
<dbReference type="PANTHER" id="PTHR45718:SF4">
    <property type="entry name" value="TRANSCRIPTIONAL ACTIVATOR CUBITUS INTERRUPTUS"/>
    <property type="match status" value="1"/>
</dbReference>
<comment type="caution">
    <text evidence="10">The sequence shown here is derived from an EMBL/GenBank/DDBJ whole genome shotgun (WGS) entry which is preliminary data.</text>
</comment>
<dbReference type="InterPro" id="IPR036236">
    <property type="entry name" value="Znf_C2H2_sf"/>
</dbReference>
<feature type="domain" description="C2H2-type" evidence="9">
    <location>
        <begin position="343"/>
        <end position="373"/>
    </location>
</feature>
<feature type="compositionally biased region" description="Polar residues" evidence="8">
    <location>
        <begin position="690"/>
        <end position="703"/>
    </location>
</feature>
<dbReference type="PANTHER" id="PTHR45718">
    <property type="entry name" value="TRANSCRIPTIONAL ACTIVATOR CUBITUS INTERRUPTUS"/>
    <property type="match status" value="1"/>
</dbReference>
<feature type="compositionally biased region" description="Polar residues" evidence="8">
    <location>
        <begin position="568"/>
        <end position="588"/>
    </location>
</feature>
<keyword evidence="2" id="KW-0479">Metal-binding</keyword>